<dbReference type="AlphaFoldDB" id="A0A8B6X8T3"/>
<dbReference type="InterPro" id="IPR003251">
    <property type="entry name" value="Rr_diiron-bd_dom"/>
</dbReference>
<dbReference type="CDD" id="cd01045">
    <property type="entry name" value="Ferritin_like_AB"/>
    <property type="match status" value="1"/>
</dbReference>
<dbReference type="InterPro" id="IPR009078">
    <property type="entry name" value="Ferritin-like_SF"/>
</dbReference>
<evidence type="ECO:0000313" key="3">
    <source>
        <dbReference type="RefSeq" id="WP_034412270.1"/>
    </source>
</evidence>
<dbReference type="SUPFAM" id="SSF47240">
    <property type="entry name" value="Ferritin-like"/>
    <property type="match status" value="1"/>
</dbReference>
<reference evidence="3" key="1">
    <citation type="journal article" date="1996" name="Nat. Struct. Biol.">
        <title>The structure of Desulfovibrio vulgaris rubrerythrin reveals a unique combination of rubredoxin-like FeS4 and ferritin-like diiron domains.</title>
        <authorList>
            <person name="deMare F."/>
            <person name="Kurtz D.M. Jr."/>
            <person name="Nordlund P."/>
        </authorList>
    </citation>
    <scope>NUCLEOTIDE SEQUENCE</scope>
</reference>
<dbReference type="InterPro" id="IPR012347">
    <property type="entry name" value="Ferritin-like"/>
</dbReference>
<dbReference type="Gene3D" id="1.20.1260.10">
    <property type="match status" value="1"/>
</dbReference>
<accession>A0A8B6X8T3</accession>
<dbReference type="InterPro" id="IPR036010">
    <property type="entry name" value="2Fe-2S_ferredoxin-like_sf"/>
</dbReference>
<dbReference type="PROSITE" id="PS00197">
    <property type="entry name" value="2FE2S_FER_1"/>
    <property type="match status" value="1"/>
</dbReference>
<feature type="domain" description="2Fe-2S ferredoxin-type" evidence="1">
    <location>
        <begin position="2"/>
        <end position="119"/>
    </location>
</feature>
<evidence type="ECO:0000313" key="2">
    <source>
        <dbReference type="Proteomes" id="UP000675920"/>
    </source>
</evidence>
<dbReference type="InterPro" id="IPR006058">
    <property type="entry name" value="2Fe2S_fd_BS"/>
</dbReference>
<reference evidence="3" key="2">
    <citation type="submission" date="2025-08" db="UniProtKB">
        <authorList>
            <consortium name="RefSeq"/>
        </authorList>
    </citation>
    <scope>IDENTIFICATION</scope>
</reference>
<dbReference type="SUPFAM" id="SSF54292">
    <property type="entry name" value="2Fe-2S ferredoxin-like"/>
    <property type="match status" value="1"/>
</dbReference>
<dbReference type="InterPro" id="IPR012675">
    <property type="entry name" value="Beta-grasp_dom_sf"/>
</dbReference>
<dbReference type="GO" id="GO:0016491">
    <property type="term" value="F:oxidoreductase activity"/>
    <property type="evidence" value="ECO:0007669"/>
    <property type="project" value="InterPro"/>
</dbReference>
<dbReference type="Gene3D" id="3.10.20.30">
    <property type="match status" value="1"/>
</dbReference>
<dbReference type="CDD" id="cd00207">
    <property type="entry name" value="fer2"/>
    <property type="match status" value="1"/>
</dbReference>
<dbReference type="Proteomes" id="UP000675920">
    <property type="component" value="Unplaced"/>
</dbReference>
<dbReference type="OrthoDB" id="9133614at2"/>
<organism evidence="2 3">
    <name type="scientific">Derxia gummosa DSM 723</name>
    <dbReference type="NCBI Taxonomy" id="1121388"/>
    <lineage>
        <taxon>Bacteria</taxon>
        <taxon>Pseudomonadati</taxon>
        <taxon>Pseudomonadota</taxon>
        <taxon>Betaproteobacteria</taxon>
        <taxon>Burkholderiales</taxon>
        <taxon>Alcaligenaceae</taxon>
        <taxon>Derxia</taxon>
    </lineage>
</organism>
<dbReference type="GO" id="GO:0046872">
    <property type="term" value="F:metal ion binding"/>
    <property type="evidence" value="ECO:0007669"/>
    <property type="project" value="InterPro"/>
</dbReference>
<sequence>MANVTFSSPIMPRDITVYAVAGDRGTLLALAKAHHIPIPFDCQDGECGSCVVETKNLDAHSRHAIALTEKEKEMLRQLGKITPEEIREAEVNDVAPRYRLACQCFVRDEDSFVSFDGDHTLPAKGPALSTAAGIYKGGVEIHSLDEFLSFAVKLEEDAARHYETLAEAMAAAGNPDVAGLFRQLGGYSRLHLEAARARCERYHADIHLPADTAWPENHAPERTGLWAGDPELSRLGALKAALEGETRGYEFYYRVANTAKDAEVRKVAKEFVREEAEHVENLRRWIETESAARSEAEAVTA</sequence>
<dbReference type="RefSeq" id="WP_034412270.1">
    <property type="nucleotide sequence ID" value="NZ_KI519499.1"/>
</dbReference>
<protein>
    <submittedName>
        <fullName evidence="3">Ferritin family protein</fullName>
    </submittedName>
</protein>
<proteinExistence type="predicted"/>
<dbReference type="InterPro" id="IPR001041">
    <property type="entry name" value="2Fe-2S_ferredoxin-type"/>
</dbReference>
<name>A0A8B6X8T3_9BURK</name>
<dbReference type="GO" id="GO:0051537">
    <property type="term" value="F:2 iron, 2 sulfur cluster binding"/>
    <property type="evidence" value="ECO:0007669"/>
    <property type="project" value="InterPro"/>
</dbReference>
<dbReference type="Pfam" id="PF02915">
    <property type="entry name" value="Rubrerythrin"/>
    <property type="match status" value="1"/>
</dbReference>
<dbReference type="PROSITE" id="PS51085">
    <property type="entry name" value="2FE2S_FER_2"/>
    <property type="match status" value="1"/>
</dbReference>
<evidence type="ECO:0000259" key="1">
    <source>
        <dbReference type="PROSITE" id="PS51085"/>
    </source>
</evidence>
<dbReference type="Pfam" id="PF00111">
    <property type="entry name" value="Fer2"/>
    <property type="match status" value="1"/>
</dbReference>
<keyword evidence="2" id="KW-1185">Reference proteome</keyword>